<reference evidence="3 4" key="1">
    <citation type="journal article" date="2016" name="C (Basel)">
        <title>Selective Growth of and Electricity Production by Marine Exoelectrogenic Bacteria in Self-Aggregated Hydrogel of Microbially Reduced Graphene Oxide.</title>
        <authorList>
            <person name="Yoshida N."/>
            <person name="Goto Y."/>
            <person name="Miyata Y."/>
        </authorList>
    </citation>
    <scope>NUCLEOTIDE SEQUENCE [LARGE SCALE GENOMIC DNA]</scope>
    <source>
        <strain evidence="3 4">NIT-T3</strain>
    </source>
</reference>
<feature type="transmembrane region" description="Helical" evidence="2">
    <location>
        <begin position="13"/>
        <end position="36"/>
    </location>
</feature>
<evidence type="ECO:0000313" key="4">
    <source>
        <dbReference type="Proteomes" id="UP001319827"/>
    </source>
</evidence>
<dbReference type="InterPro" id="IPR007445">
    <property type="entry name" value="PilO"/>
</dbReference>
<gene>
    <name evidence="3" type="primary">pilO</name>
    <name evidence="3" type="ORF">DESUT3_17500</name>
</gene>
<keyword evidence="2" id="KW-1133">Transmembrane helix</keyword>
<protein>
    <submittedName>
        <fullName evidence="3">Type IV pilus assembly protein PilO</fullName>
    </submittedName>
</protein>
<accession>A0ABM8HP40</accession>
<keyword evidence="4" id="KW-1185">Reference proteome</keyword>
<dbReference type="EMBL" id="AP024355">
    <property type="protein sequence ID" value="BCR04681.1"/>
    <property type="molecule type" value="Genomic_DNA"/>
</dbReference>
<keyword evidence="1" id="KW-0175">Coiled coil</keyword>
<dbReference type="Gene3D" id="3.30.70.60">
    <property type="match status" value="1"/>
</dbReference>
<evidence type="ECO:0000256" key="1">
    <source>
        <dbReference type="SAM" id="Coils"/>
    </source>
</evidence>
<dbReference type="PANTHER" id="PTHR39555:SF1">
    <property type="entry name" value="TYPE IV PILUS INNER MEMBRANE COMPONENT PILO"/>
    <property type="match status" value="1"/>
</dbReference>
<name>A0ABM8HP40_9BACT</name>
<dbReference type="InterPro" id="IPR014717">
    <property type="entry name" value="Transl_elong_EF1B/ribsomal_bS6"/>
</dbReference>
<dbReference type="PANTHER" id="PTHR39555">
    <property type="entry name" value="FIMBRIAL ASSEMBLY PROTEIN PILO-LIKE PROTEIN-RELATED"/>
    <property type="match status" value="1"/>
</dbReference>
<proteinExistence type="predicted"/>
<keyword evidence="2" id="KW-0812">Transmembrane</keyword>
<dbReference type="Proteomes" id="UP001319827">
    <property type="component" value="Chromosome"/>
</dbReference>
<evidence type="ECO:0000256" key="2">
    <source>
        <dbReference type="SAM" id="Phobius"/>
    </source>
</evidence>
<organism evidence="3 4">
    <name type="scientific">Desulfuromonas versatilis</name>
    <dbReference type="NCBI Taxonomy" id="2802975"/>
    <lineage>
        <taxon>Bacteria</taxon>
        <taxon>Pseudomonadati</taxon>
        <taxon>Thermodesulfobacteriota</taxon>
        <taxon>Desulfuromonadia</taxon>
        <taxon>Desulfuromonadales</taxon>
        <taxon>Desulfuromonadaceae</taxon>
        <taxon>Desulfuromonas</taxon>
    </lineage>
</organism>
<dbReference type="RefSeq" id="WP_221252135.1">
    <property type="nucleotide sequence ID" value="NZ_AP024355.1"/>
</dbReference>
<keyword evidence="2" id="KW-0472">Membrane</keyword>
<evidence type="ECO:0000313" key="3">
    <source>
        <dbReference type="EMBL" id="BCR04681.1"/>
    </source>
</evidence>
<dbReference type="Pfam" id="PF04350">
    <property type="entry name" value="PilO"/>
    <property type="match status" value="1"/>
</dbReference>
<sequence length="193" mass="21771">MNPRLEKVLKLPAYQRILILVGIMLLIAGLFVYLVYLPMGEEYSQLQERNRTLEAKLQEDRRIANNLPKFRAEYEKMKEQLDAALSELPNEKEIPTLLTSIASLAKENGLDVLKFQPNSEVSKGFYAEVPVTLRLAGSYHEVGLFSDAISRLPRIVNLNNLSLSTPKSEDGRTQLSVDVLATTFRFIEGSTSK</sequence>
<reference evidence="3 4" key="2">
    <citation type="journal article" date="2021" name="Int. J. Syst. Evol. Microbiol.">
        <title>Isolation and Polyphasic Characterization of Desulfuromonas versatilis sp. Nov., an Electrogenic Bacteria Capable of Versatile Metabolism Isolated from a Graphene Oxide-Reducing Enrichment Culture.</title>
        <authorList>
            <person name="Xie L."/>
            <person name="Yoshida N."/>
            <person name="Ishii S."/>
            <person name="Meng L."/>
        </authorList>
    </citation>
    <scope>NUCLEOTIDE SEQUENCE [LARGE SCALE GENOMIC DNA]</scope>
    <source>
        <strain evidence="3 4">NIT-T3</strain>
    </source>
</reference>
<feature type="coiled-coil region" evidence="1">
    <location>
        <begin position="43"/>
        <end position="94"/>
    </location>
</feature>